<evidence type="ECO:0000256" key="1">
    <source>
        <dbReference type="SAM" id="MobiDB-lite"/>
    </source>
</evidence>
<feature type="compositionally biased region" description="Basic and acidic residues" evidence="1">
    <location>
        <begin position="17"/>
        <end position="29"/>
    </location>
</feature>
<feature type="compositionally biased region" description="Basic and acidic residues" evidence="1">
    <location>
        <begin position="215"/>
        <end position="244"/>
    </location>
</feature>
<dbReference type="Proteomes" id="UP000243519">
    <property type="component" value="Unassembled WGS sequence"/>
</dbReference>
<comment type="caution">
    <text evidence="2">The sequence shown here is derived from an EMBL/GenBank/DDBJ whole genome shotgun (WGS) entry which is preliminary data.</text>
</comment>
<gene>
    <name evidence="2" type="ORF">A7D00_0048</name>
</gene>
<accession>A0A178FRA6</accession>
<feature type="region of interest" description="Disordered" evidence="1">
    <location>
        <begin position="127"/>
        <end position="193"/>
    </location>
</feature>
<sequence length="533" mass="60104">MMLGSSSGSQPQHKQRPNMEHSQHQRDGTGDFLPRSGHQQRPNPSTHTHSSSLPNLESNGHQNHTLDTQGCPPCCSSRDAFRQLTRDILHLTVQSTKEAGIPVNSLDPKKYNPSEAMEVPLAYDSHSSYSGASEYHGSSGRQSVWPGPPENDSRIQREPSPPKAYSYPTDVSQYGRRLPQSKSDGNVKSSDYGYHDTSDLASYFQGWEGPARVPPVEKWENGGRNHDQSHDQKHDQRQDQRYYEANRAPRGRGRSRSPTKLEDLDEESALDLYPQQKRSKSPHKKLFGENGWLGRSPDLNDVPVEKRKPGLRALGEKIKQRVEDITGSGSAPFQPKMLTRSTCPISLDPPTQAKLYSEMELMICVTANQFLVSQYQAGYMSAESVNKVTNFWVSKGRPPVVQFQFDQATQRDMIIYNLRTFKFHGECAYNTVVLNATLYNWKAMAKEMSVRTFCYPDSVIRKHMHDTHKILEMLGGPLVTFLAFQELQMGALAAMKKAQEKQLKEADDKHVTQGAFHQPSFGKRTAQGRLTTE</sequence>
<feature type="region of interest" description="Disordered" evidence="1">
    <location>
        <begin position="1"/>
        <end position="65"/>
    </location>
</feature>
<evidence type="ECO:0000313" key="2">
    <source>
        <dbReference type="EMBL" id="OAL74456.1"/>
    </source>
</evidence>
<keyword evidence="3" id="KW-1185">Reference proteome</keyword>
<reference evidence="2 3" key="1">
    <citation type="submission" date="2016-05" db="EMBL/GenBank/DDBJ databases">
        <title>Genome sequencing of Trichophyton violaceum CMCC(F)T3l isolated from hair.</title>
        <authorList>
            <person name="Zhan P."/>
            <person name="Tao Y."/>
            <person name="Liu W."/>
        </authorList>
    </citation>
    <scope>NUCLEOTIDE SEQUENCE [LARGE SCALE GENOMIC DNA]</scope>
    <source>
        <strain evidence="3">CMCC(F)T3l</strain>
    </source>
</reference>
<feature type="compositionally biased region" description="Polar residues" evidence="1">
    <location>
        <begin position="1"/>
        <end position="12"/>
    </location>
</feature>
<organism evidence="2 3">
    <name type="scientific">Trichophyton violaceum</name>
    <dbReference type="NCBI Taxonomy" id="34388"/>
    <lineage>
        <taxon>Eukaryota</taxon>
        <taxon>Fungi</taxon>
        <taxon>Dikarya</taxon>
        <taxon>Ascomycota</taxon>
        <taxon>Pezizomycotina</taxon>
        <taxon>Eurotiomycetes</taxon>
        <taxon>Eurotiomycetidae</taxon>
        <taxon>Onygenales</taxon>
        <taxon>Arthrodermataceae</taxon>
        <taxon>Trichophyton</taxon>
    </lineage>
</organism>
<feature type="region of interest" description="Disordered" evidence="1">
    <location>
        <begin position="213"/>
        <end position="292"/>
    </location>
</feature>
<proteinExistence type="predicted"/>
<feature type="region of interest" description="Disordered" evidence="1">
    <location>
        <begin position="504"/>
        <end position="533"/>
    </location>
</feature>
<evidence type="ECO:0000313" key="3">
    <source>
        <dbReference type="Proteomes" id="UP000243519"/>
    </source>
</evidence>
<feature type="compositionally biased region" description="Polar residues" evidence="1">
    <location>
        <begin position="37"/>
        <end position="65"/>
    </location>
</feature>
<feature type="compositionally biased region" description="Polar residues" evidence="1">
    <location>
        <begin position="180"/>
        <end position="189"/>
    </location>
</feature>
<dbReference type="AlphaFoldDB" id="A0A178FRA6"/>
<dbReference type="OrthoDB" id="5229017at2759"/>
<dbReference type="EMBL" id="LHPN01000001">
    <property type="protein sequence ID" value="OAL74456.1"/>
    <property type="molecule type" value="Genomic_DNA"/>
</dbReference>
<protein>
    <submittedName>
        <fullName evidence="2">Uncharacterized protein</fullName>
    </submittedName>
</protein>
<name>A0A178FRA6_TRIVO</name>